<dbReference type="PANTHER" id="PTHR11866:SF16">
    <property type="entry name" value="PROSTAGLANDIN E2 RECEPTOR EP4 SUBTYPE-LIKE PROTEIN"/>
    <property type="match status" value="1"/>
</dbReference>
<gene>
    <name evidence="14" type="ORF">KP79_PYT09181</name>
</gene>
<evidence type="ECO:0000256" key="12">
    <source>
        <dbReference type="SAM" id="Phobius"/>
    </source>
</evidence>
<dbReference type="PANTHER" id="PTHR11866">
    <property type="entry name" value="G-PROTEIN COUPLED RECEPTOR FAMILY 1 MEMBER"/>
    <property type="match status" value="1"/>
</dbReference>
<dbReference type="Proteomes" id="UP000242188">
    <property type="component" value="Unassembled WGS sequence"/>
</dbReference>
<evidence type="ECO:0000256" key="7">
    <source>
        <dbReference type="ARBA" id="ARBA00023170"/>
    </source>
</evidence>
<dbReference type="Gene3D" id="1.20.1070.10">
    <property type="entry name" value="Rhodopsin 7-helix transmembrane proteins"/>
    <property type="match status" value="1"/>
</dbReference>
<evidence type="ECO:0000256" key="6">
    <source>
        <dbReference type="ARBA" id="ARBA00023136"/>
    </source>
</evidence>
<feature type="transmembrane region" description="Helical" evidence="12">
    <location>
        <begin position="73"/>
        <end position="94"/>
    </location>
</feature>
<dbReference type="STRING" id="6573.A0A210Q051"/>
<dbReference type="PRINTS" id="PR01788">
    <property type="entry name" value="PROSTANOIDR"/>
</dbReference>
<accession>A0A210Q051</accession>
<dbReference type="AlphaFoldDB" id="A0A210Q051"/>
<feature type="transmembrane region" description="Helical" evidence="12">
    <location>
        <begin position="206"/>
        <end position="230"/>
    </location>
</feature>
<feature type="region of interest" description="Disordered" evidence="11">
    <location>
        <begin position="340"/>
        <end position="367"/>
    </location>
</feature>
<dbReference type="EMBL" id="NEDP02005318">
    <property type="protein sequence ID" value="OWF42134.1"/>
    <property type="molecule type" value="Genomic_DNA"/>
</dbReference>
<evidence type="ECO:0000256" key="9">
    <source>
        <dbReference type="ARBA" id="ARBA00023224"/>
    </source>
</evidence>
<evidence type="ECO:0000256" key="11">
    <source>
        <dbReference type="SAM" id="MobiDB-lite"/>
    </source>
</evidence>
<proteinExistence type="inferred from homology"/>
<sequence>MEGNLTMTTGYSSTITTTDDIMTTWSAVSTTSKPGKDLPVLPVVMMLLFGGTGNILALILLIYTSRKHKWRTFYRLVMALAVSDFVGLVGPLPVSISAYVNNKNWMGGQPVCDFMSFSFIFAGMTSAMLAAAMSLDRFLAVWFPFFYSNRLSERRGNLTMVGIFTFAFLLACMPLMGVNGNVHQFPGTWCFFNQFAIEAGGQFFSYLYACLGIGMVGIMLVLNTLVIVVLTRRRGLRSNKEAGGVTSQTRRTSDVYNVIFLVVLMLVFTICWLPLMVRIIINQSALGHIDRVGDLMVMRLALTNQILDPWIYIILRKDSIAKAVTLGKRFFNTGSFLRRKSTDESTPSGQGRTCSSTAGDRTSDSEA</sequence>
<evidence type="ECO:0000256" key="3">
    <source>
        <dbReference type="ARBA" id="ARBA00022692"/>
    </source>
</evidence>
<dbReference type="OrthoDB" id="5959154at2759"/>
<feature type="transmembrane region" description="Helical" evidence="12">
    <location>
        <begin position="156"/>
        <end position="176"/>
    </location>
</feature>
<keyword evidence="6 12" id="KW-0472">Membrane</keyword>
<feature type="transmembrane region" description="Helical" evidence="12">
    <location>
        <begin position="114"/>
        <end position="135"/>
    </location>
</feature>
<reference evidence="14 15" key="1">
    <citation type="journal article" date="2017" name="Nat. Ecol. Evol.">
        <title>Scallop genome provides insights into evolution of bilaterian karyotype and development.</title>
        <authorList>
            <person name="Wang S."/>
            <person name="Zhang J."/>
            <person name="Jiao W."/>
            <person name="Li J."/>
            <person name="Xun X."/>
            <person name="Sun Y."/>
            <person name="Guo X."/>
            <person name="Huan P."/>
            <person name="Dong B."/>
            <person name="Zhang L."/>
            <person name="Hu X."/>
            <person name="Sun X."/>
            <person name="Wang J."/>
            <person name="Zhao C."/>
            <person name="Wang Y."/>
            <person name="Wang D."/>
            <person name="Huang X."/>
            <person name="Wang R."/>
            <person name="Lv J."/>
            <person name="Li Y."/>
            <person name="Zhang Z."/>
            <person name="Liu B."/>
            <person name="Lu W."/>
            <person name="Hui Y."/>
            <person name="Liang J."/>
            <person name="Zhou Z."/>
            <person name="Hou R."/>
            <person name="Li X."/>
            <person name="Liu Y."/>
            <person name="Li H."/>
            <person name="Ning X."/>
            <person name="Lin Y."/>
            <person name="Zhao L."/>
            <person name="Xing Q."/>
            <person name="Dou J."/>
            <person name="Li Y."/>
            <person name="Mao J."/>
            <person name="Guo H."/>
            <person name="Dou H."/>
            <person name="Li T."/>
            <person name="Mu C."/>
            <person name="Jiang W."/>
            <person name="Fu Q."/>
            <person name="Fu X."/>
            <person name="Miao Y."/>
            <person name="Liu J."/>
            <person name="Yu Q."/>
            <person name="Li R."/>
            <person name="Liao H."/>
            <person name="Li X."/>
            <person name="Kong Y."/>
            <person name="Jiang Z."/>
            <person name="Chourrout D."/>
            <person name="Li R."/>
            <person name="Bao Z."/>
        </authorList>
    </citation>
    <scope>NUCLEOTIDE SEQUENCE [LARGE SCALE GENOMIC DNA]</scope>
    <source>
        <strain evidence="14 15">PY_sf001</strain>
    </source>
</reference>
<evidence type="ECO:0000256" key="10">
    <source>
        <dbReference type="RuleBase" id="RU000688"/>
    </source>
</evidence>
<comment type="subcellular location">
    <subcellularLocation>
        <location evidence="1">Cell membrane</location>
        <topology evidence="1">Multi-pass membrane protein</topology>
    </subcellularLocation>
</comment>
<evidence type="ECO:0000256" key="5">
    <source>
        <dbReference type="ARBA" id="ARBA00023040"/>
    </source>
</evidence>
<dbReference type="Pfam" id="PF00001">
    <property type="entry name" value="7tm_1"/>
    <property type="match status" value="1"/>
</dbReference>
<dbReference type="InterPro" id="IPR000276">
    <property type="entry name" value="GPCR_Rhodpsn"/>
</dbReference>
<keyword evidence="9 10" id="KW-0807">Transducer</keyword>
<dbReference type="PRINTS" id="PR00237">
    <property type="entry name" value="GPCRRHODOPSN"/>
</dbReference>
<feature type="compositionally biased region" description="Polar residues" evidence="11">
    <location>
        <begin position="344"/>
        <end position="360"/>
    </location>
</feature>
<feature type="domain" description="G-protein coupled receptors family 1 profile" evidence="13">
    <location>
        <begin position="53"/>
        <end position="312"/>
    </location>
</feature>
<dbReference type="SUPFAM" id="SSF81321">
    <property type="entry name" value="Family A G protein-coupled receptor-like"/>
    <property type="match status" value="1"/>
</dbReference>
<dbReference type="InterPro" id="IPR008365">
    <property type="entry name" value="Prostanoid_rcpt"/>
</dbReference>
<dbReference type="GO" id="GO:0004930">
    <property type="term" value="F:G protein-coupled receptor activity"/>
    <property type="evidence" value="ECO:0007669"/>
    <property type="project" value="UniProtKB-KW"/>
</dbReference>
<dbReference type="GO" id="GO:0007189">
    <property type="term" value="P:adenylate cyclase-activating G protein-coupled receptor signaling pathway"/>
    <property type="evidence" value="ECO:0007669"/>
    <property type="project" value="TreeGrafter"/>
</dbReference>
<keyword evidence="8" id="KW-0325">Glycoprotein</keyword>
<evidence type="ECO:0000256" key="8">
    <source>
        <dbReference type="ARBA" id="ARBA00023180"/>
    </source>
</evidence>
<keyword evidence="3 10" id="KW-0812">Transmembrane</keyword>
<dbReference type="InterPro" id="IPR017452">
    <property type="entry name" value="GPCR_Rhodpsn_7TM"/>
</dbReference>
<evidence type="ECO:0000259" key="13">
    <source>
        <dbReference type="PROSITE" id="PS50262"/>
    </source>
</evidence>
<feature type="transmembrane region" description="Helical" evidence="12">
    <location>
        <begin position="255"/>
        <end position="275"/>
    </location>
</feature>
<keyword evidence="5 10" id="KW-0297">G-protein coupled receptor</keyword>
<keyword evidence="2" id="KW-1003">Cell membrane</keyword>
<organism evidence="14 15">
    <name type="scientific">Mizuhopecten yessoensis</name>
    <name type="common">Japanese scallop</name>
    <name type="synonym">Patinopecten yessoensis</name>
    <dbReference type="NCBI Taxonomy" id="6573"/>
    <lineage>
        <taxon>Eukaryota</taxon>
        <taxon>Metazoa</taxon>
        <taxon>Spiralia</taxon>
        <taxon>Lophotrochozoa</taxon>
        <taxon>Mollusca</taxon>
        <taxon>Bivalvia</taxon>
        <taxon>Autobranchia</taxon>
        <taxon>Pteriomorphia</taxon>
        <taxon>Pectinida</taxon>
        <taxon>Pectinoidea</taxon>
        <taxon>Pectinidae</taxon>
        <taxon>Mizuhopecten</taxon>
    </lineage>
</organism>
<evidence type="ECO:0000256" key="1">
    <source>
        <dbReference type="ARBA" id="ARBA00004651"/>
    </source>
</evidence>
<name>A0A210Q051_MIZYE</name>
<dbReference type="CDD" id="cd14981">
    <property type="entry name" value="7tmA_Prostanoid_R"/>
    <property type="match status" value="1"/>
</dbReference>
<keyword evidence="4 12" id="KW-1133">Transmembrane helix</keyword>
<feature type="transmembrane region" description="Helical" evidence="12">
    <location>
        <begin position="40"/>
        <end position="61"/>
    </location>
</feature>
<comment type="caution">
    <text evidence="14">The sequence shown here is derived from an EMBL/GenBank/DDBJ whole genome shotgun (WGS) entry which is preliminary data.</text>
</comment>
<evidence type="ECO:0000256" key="4">
    <source>
        <dbReference type="ARBA" id="ARBA00022989"/>
    </source>
</evidence>
<dbReference type="SMART" id="SM01381">
    <property type="entry name" value="7TM_GPCR_Srsx"/>
    <property type="match status" value="1"/>
</dbReference>
<evidence type="ECO:0000313" key="14">
    <source>
        <dbReference type="EMBL" id="OWF42134.1"/>
    </source>
</evidence>
<dbReference type="PROSITE" id="PS50262">
    <property type="entry name" value="G_PROTEIN_RECEP_F1_2"/>
    <property type="match status" value="1"/>
</dbReference>
<keyword evidence="7 10" id="KW-0675">Receptor</keyword>
<comment type="similarity">
    <text evidence="10">Belongs to the G-protein coupled receptor 1 family.</text>
</comment>
<evidence type="ECO:0000256" key="2">
    <source>
        <dbReference type="ARBA" id="ARBA00022475"/>
    </source>
</evidence>
<protein>
    <submittedName>
        <fullName evidence="14">Prostaglandin E2 receptor EP4 subtype</fullName>
    </submittedName>
</protein>
<dbReference type="GO" id="GO:0005886">
    <property type="term" value="C:plasma membrane"/>
    <property type="evidence" value="ECO:0007669"/>
    <property type="project" value="UniProtKB-SubCell"/>
</dbReference>
<dbReference type="GO" id="GO:0007204">
    <property type="term" value="P:positive regulation of cytosolic calcium ion concentration"/>
    <property type="evidence" value="ECO:0007669"/>
    <property type="project" value="TreeGrafter"/>
</dbReference>
<evidence type="ECO:0000313" key="15">
    <source>
        <dbReference type="Proteomes" id="UP000242188"/>
    </source>
</evidence>
<keyword evidence="15" id="KW-1185">Reference proteome</keyword>
<dbReference type="PROSITE" id="PS00237">
    <property type="entry name" value="G_PROTEIN_RECEP_F1_1"/>
    <property type="match status" value="1"/>
</dbReference>